<evidence type="ECO:0000256" key="5">
    <source>
        <dbReference type="ARBA" id="ARBA00022989"/>
    </source>
</evidence>
<dbReference type="EMBL" id="POUB01000186">
    <property type="protein sequence ID" value="PZF92089.1"/>
    <property type="molecule type" value="Genomic_DNA"/>
</dbReference>
<evidence type="ECO:0000256" key="1">
    <source>
        <dbReference type="ARBA" id="ARBA00004651"/>
    </source>
</evidence>
<keyword evidence="5 8" id="KW-1133">Transmembrane helix</keyword>
<evidence type="ECO:0000256" key="4">
    <source>
        <dbReference type="ARBA" id="ARBA00022692"/>
    </source>
</evidence>
<dbReference type="PANTHER" id="PTHR42920:SF5">
    <property type="entry name" value="EAMA DOMAIN-CONTAINING PROTEIN"/>
    <property type="match status" value="1"/>
</dbReference>
<reference evidence="10 11" key="1">
    <citation type="submission" date="2018-01" db="EMBL/GenBank/DDBJ databases">
        <title>Draft genome sequence of Salinispora sp. 13K206.</title>
        <authorList>
            <person name="Sahin N."/>
            <person name="Saygin H."/>
            <person name="Ay H."/>
        </authorList>
    </citation>
    <scope>NUCLEOTIDE SEQUENCE [LARGE SCALE GENOMIC DNA]</scope>
    <source>
        <strain evidence="10 11">13K206</strain>
    </source>
</reference>
<feature type="region of interest" description="Disordered" evidence="7">
    <location>
        <begin position="318"/>
        <end position="347"/>
    </location>
</feature>
<feature type="transmembrane region" description="Helical" evidence="8">
    <location>
        <begin position="287"/>
        <end position="306"/>
    </location>
</feature>
<feature type="transmembrane region" description="Helical" evidence="8">
    <location>
        <begin position="200"/>
        <end position="223"/>
    </location>
</feature>
<dbReference type="InterPro" id="IPR051258">
    <property type="entry name" value="Diverse_Substrate_Transporter"/>
</dbReference>
<evidence type="ECO:0000256" key="7">
    <source>
        <dbReference type="SAM" id="MobiDB-lite"/>
    </source>
</evidence>
<evidence type="ECO:0000256" key="8">
    <source>
        <dbReference type="SAM" id="Phobius"/>
    </source>
</evidence>
<comment type="similarity">
    <text evidence="2">Belongs to the EamA transporter family.</text>
</comment>
<feature type="domain" description="EamA" evidence="9">
    <location>
        <begin position="165"/>
        <end position="304"/>
    </location>
</feature>
<gene>
    <name evidence="10" type="ORF">C1I99_22270</name>
</gene>
<name>A0A2W2CUN0_9ACTN</name>
<keyword evidence="4 8" id="KW-0812">Transmembrane</keyword>
<dbReference type="InterPro" id="IPR000620">
    <property type="entry name" value="EamA_dom"/>
</dbReference>
<protein>
    <submittedName>
        <fullName evidence="10">EamA family transporter</fullName>
    </submittedName>
</protein>
<evidence type="ECO:0000313" key="10">
    <source>
        <dbReference type="EMBL" id="PZF92089.1"/>
    </source>
</evidence>
<dbReference type="Pfam" id="PF00892">
    <property type="entry name" value="EamA"/>
    <property type="match status" value="2"/>
</dbReference>
<proteinExistence type="inferred from homology"/>
<feature type="domain" description="EamA" evidence="9">
    <location>
        <begin position="26"/>
        <end position="155"/>
    </location>
</feature>
<keyword evidence="3" id="KW-1003">Cell membrane</keyword>
<feature type="transmembrane region" description="Helical" evidence="8">
    <location>
        <begin position="84"/>
        <end position="104"/>
    </location>
</feature>
<keyword evidence="11" id="KW-1185">Reference proteome</keyword>
<sequence>MISRPEADHVSAIPGATALGVGRRVDVLLLGVAAVWGSSYLSAKVLVVAGGVLAVLALRYLVSAAAMALVCVARRPPRPGRREAAVGIGLGVTQAAVLALETYGVSLTSATNAGLLISLTILLTPVLDGLVSRRWLPLGFFGAAAVALAGIALLISGSGLRAPSTGDALMLAAAVIRAVHVTASSRLTRTRPHDAVPMDTITLTLLQTIVGAVIFTAAGAPAVARAVTGFGPTQWLNVLYLALGCSMFAFLVQLWAVRRTSASRASLLLGTEPLWAVLIGLCLAGDVLGPAGAVGAVLVIAGTFWGQRVETRHRARLPATAGEDAAEVPSAGASTEPIGRTPQEATR</sequence>
<dbReference type="AlphaFoldDB" id="A0A2W2CUN0"/>
<feature type="transmembrane region" description="Helical" evidence="8">
    <location>
        <begin position="110"/>
        <end position="131"/>
    </location>
</feature>
<dbReference type="OrthoDB" id="4833087at2"/>
<keyword evidence="6 8" id="KW-0472">Membrane</keyword>
<evidence type="ECO:0000313" key="11">
    <source>
        <dbReference type="Proteomes" id="UP000248749"/>
    </source>
</evidence>
<evidence type="ECO:0000256" key="3">
    <source>
        <dbReference type="ARBA" id="ARBA00022475"/>
    </source>
</evidence>
<feature type="transmembrane region" description="Helical" evidence="8">
    <location>
        <begin position="235"/>
        <end position="257"/>
    </location>
</feature>
<comment type="subcellular location">
    <subcellularLocation>
        <location evidence="1">Cell membrane</location>
        <topology evidence="1">Multi-pass membrane protein</topology>
    </subcellularLocation>
</comment>
<dbReference type="PANTHER" id="PTHR42920">
    <property type="entry name" value="OS03G0707200 PROTEIN-RELATED"/>
    <property type="match status" value="1"/>
</dbReference>
<dbReference type="InterPro" id="IPR037185">
    <property type="entry name" value="EmrE-like"/>
</dbReference>
<feature type="transmembrane region" description="Helical" evidence="8">
    <location>
        <begin position="45"/>
        <end position="72"/>
    </location>
</feature>
<dbReference type="Proteomes" id="UP000248749">
    <property type="component" value="Unassembled WGS sequence"/>
</dbReference>
<organism evidence="10 11">
    <name type="scientific">Micromonospora deserti</name>
    <dbReference type="NCBI Taxonomy" id="2070366"/>
    <lineage>
        <taxon>Bacteria</taxon>
        <taxon>Bacillati</taxon>
        <taxon>Actinomycetota</taxon>
        <taxon>Actinomycetes</taxon>
        <taxon>Micromonosporales</taxon>
        <taxon>Micromonosporaceae</taxon>
        <taxon>Micromonospora</taxon>
    </lineage>
</organism>
<feature type="transmembrane region" description="Helical" evidence="8">
    <location>
        <begin position="138"/>
        <end position="156"/>
    </location>
</feature>
<dbReference type="GO" id="GO:0005886">
    <property type="term" value="C:plasma membrane"/>
    <property type="evidence" value="ECO:0007669"/>
    <property type="project" value="UniProtKB-SubCell"/>
</dbReference>
<evidence type="ECO:0000256" key="2">
    <source>
        <dbReference type="ARBA" id="ARBA00007362"/>
    </source>
</evidence>
<evidence type="ECO:0000259" key="9">
    <source>
        <dbReference type="Pfam" id="PF00892"/>
    </source>
</evidence>
<dbReference type="SUPFAM" id="SSF103481">
    <property type="entry name" value="Multidrug resistance efflux transporter EmrE"/>
    <property type="match status" value="2"/>
</dbReference>
<evidence type="ECO:0000256" key="6">
    <source>
        <dbReference type="ARBA" id="ARBA00023136"/>
    </source>
</evidence>
<accession>A0A2W2CUN0</accession>
<comment type="caution">
    <text evidence="10">The sequence shown here is derived from an EMBL/GenBank/DDBJ whole genome shotgun (WGS) entry which is preliminary data.</text>
</comment>